<sequence length="187" mass="21272">MKGSIVGLLIGIIMTGAIGMAMYRSTDIDSNFDFILKYNVEGRSVINTYDDTYTKEGSPIIKMKLSKDEMETILSEMQKIDIFNYPESFPEYVYCSLPVKYNLEITYKGSKKNIAWTINNIPPFSINVETGEVSFDDKYKDNEVLLLNGIVRKIIDIIEAKPEYKELPEDKARYAGDFSLVNSVLLS</sequence>
<keyword evidence="2" id="KW-1185">Reference proteome</keyword>
<dbReference type="AlphaFoldDB" id="A0A4U7JIZ4"/>
<dbReference type="OrthoDB" id="1954789at2"/>
<accession>A0A4U7JIZ4</accession>
<evidence type="ECO:0000313" key="2">
    <source>
        <dbReference type="Proteomes" id="UP000306409"/>
    </source>
</evidence>
<dbReference type="KEGG" id="rher:EHE19_009320"/>
<name>A0A4U7JIZ4_9FIRM</name>
<dbReference type="EMBL" id="CP061336">
    <property type="protein sequence ID" value="QNU68573.1"/>
    <property type="molecule type" value="Genomic_DNA"/>
</dbReference>
<dbReference type="Proteomes" id="UP000306409">
    <property type="component" value="Chromosome"/>
</dbReference>
<evidence type="ECO:0000313" key="1">
    <source>
        <dbReference type="EMBL" id="QNU68573.1"/>
    </source>
</evidence>
<protein>
    <submittedName>
        <fullName evidence="1">Uncharacterized protein</fullName>
    </submittedName>
</protein>
<reference evidence="1 2" key="1">
    <citation type="submission" date="2020-09" db="EMBL/GenBank/DDBJ databases">
        <title>Characterization and genome sequencing of Ruminiclostridium sp. nov. MA18.</title>
        <authorList>
            <person name="Rettenmaier R."/>
            <person name="Kowollik M.-L."/>
            <person name="Liebl W."/>
            <person name="Zverlov V."/>
        </authorList>
    </citation>
    <scope>NUCLEOTIDE SEQUENCE [LARGE SCALE GENOMIC DNA]</scope>
    <source>
        <strain evidence="1 2">MA18</strain>
    </source>
</reference>
<gene>
    <name evidence="1" type="ORF">EHE19_009320</name>
</gene>
<proteinExistence type="predicted"/>
<organism evidence="1 2">
    <name type="scientific">Ruminiclostridium herbifermentans</name>
    <dbReference type="NCBI Taxonomy" id="2488810"/>
    <lineage>
        <taxon>Bacteria</taxon>
        <taxon>Bacillati</taxon>
        <taxon>Bacillota</taxon>
        <taxon>Clostridia</taxon>
        <taxon>Eubacteriales</taxon>
        <taxon>Oscillospiraceae</taxon>
        <taxon>Ruminiclostridium</taxon>
    </lineage>
</organism>
<dbReference type="RefSeq" id="WP_137696198.1">
    <property type="nucleotide sequence ID" value="NZ_CP061336.1"/>
</dbReference>